<sequence length="404" mass="44208">MYDVIVVGARCAGSPAAMLLARAGYRVLMVDRARFPRDTLSTLYIHQPGVALLHRWGVLPRIVETGCPPIDKARFSLADVTLEGCSWPADGLRAAYGPRRHLLDTLLMEAAVSAGVEFRENCSVHDLVLDPDDGDRVAGVRLGSGARGAITERSRLVIGADGMRSTVADRLRAPMEIEDPTVSCAYYSYWSDLPQRFRLYERPGGWVGTVPTNDGATLVAGYLPQERFGAARSDALGALLDNVARTAPDLREEMAAGRRLERVYGTGDQRNFFRRAAGPGWALIGDAGHHKDSITARGITDAFIQAQLLADHIGDGLRNPTRLDTALERFAAARTELLLPDYRSTLKTARLAPRPHELEMLRAVATSPELTDRYFSTLSGVCPIDEFVTPELLDLMDERAGLEP</sequence>
<dbReference type="InterPro" id="IPR002938">
    <property type="entry name" value="FAD-bd"/>
</dbReference>
<dbReference type="PRINTS" id="PR00420">
    <property type="entry name" value="RNGMNOXGNASE"/>
</dbReference>
<protein>
    <submittedName>
        <fullName evidence="2">NAD(P)/FAD-dependent oxidoreductase</fullName>
    </submittedName>
</protein>
<dbReference type="Proteomes" id="UP001204746">
    <property type="component" value="Unassembled WGS sequence"/>
</dbReference>
<dbReference type="RefSeq" id="WP_256651313.1">
    <property type="nucleotide sequence ID" value="NZ_JANIAA010000010.1"/>
</dbReference>
<dbReference type="InterPro" id="IPR036188">
    <property type="entry name" value="FAD/NAD-bd_sf"/>
</dbReference>
<dbReference type="InterPro" id="IPR050407">
    <property type="entry name" value="Geranylgeranyl_reductase"/>
</dbReference>
<organism evidence="2 3">
    <name type="scientific">Streptomyces rugosispiralis</name>
    <dbReference type="NCBI Taxonomy" id="2967341"/>
    <lineage>
        <taxon>Bacteria</taxon>
        <taxon>Bacillati</taxon>
        <taxon>Actinomycetota</taxon>
        <taxon>Actinomycetes</taxon>
        <taxon>Kitasatosporales</taxon>
        <taxon>Streptomycetaceae</taxon>
        <taxon>Streptomyces</taxon>
    </lineage>
</organism>
<evidence type="ECO:0000259" key="1">
    <source>
        <dbReference type="Pfam" id="PF01494"/>
    </source>
</evidence>
<dbReference type="SUPFAM" id="SSF51905">
    <property type="entry name" value="FAD/NAD(P)-binding domain"/>
    <property type="match status" value="1"/>
</dbReference>
<dbReference type="EMBL" id="JANIAA010000010">
    <property type="protein sequence ID" value="MCQ8190292.1"/>
    <property type="molecule type" value="Genomic_DNA"/>
</dbReference>
<comment type="caution">
    <text evidence="2">The sequence shown here is derived from an EMBL/GenBank/DDBJ whole genome shotgun (WGS) entry which is preliminary data.</text>
</comment>
<reference evidence="2 3" key="1">
    <citation type="submission" date="2022-07" db="EMBL/GenBank/DDBJ databases">
        <authorList>
            <person name="Phongsopitanun W."/>
            <person name="Tanasupawat S."/>
        </authorList>
    </citation>
    <scope>NUCLEOTIDE SEQUENCE [LARGE SCALE GENOMIC DNA]</scope>
    <source>
        <strain evidence="2 3">RCU-064</strain>
    </source>
</reference>
<proteinExistence type="predicted"/>
<evidence type="ECO:0000313" key="3">
    <source>
        <dbReference type="Proteomes" id="UP001204746"/>
    </source>
</evidence>
<accession>A0ABT1UYT7</accession>
<dbReference type="Gene3D" id="3.50.50.60">
    <property type="entry name" value="FAD/NAD(P)-binding domain"/>
    <property type="match status" value="1"/>
</dbReference>
<gene>
    <name evidence="2" type="ORF">NP777_18860</name>
</gene>
<dbReference type="PANTHER" id="PTHR42685">
    <property type="entry name" value="GERANYLGERANYL DIPHOSPHATE REDUCTASE"/>
    <property type="match status" value="1"/>
</dbReference>
<dbReference type="PANTHER" id="PTHR42685:SF22">
    <property type="entry name" value="CONDITIONED MEDIUM FACTOR RECEPTOR 1"/>
    <property type="match status" value="1"/>
</dbReference>
<name>A0ABT1UYT7_9ACTN</name>
<feature type="domain" description="FAD-binding" evidence="1">
    <location>
        <begin position="2"/>
        <end position="326"/>
    </location>
</feature>
<evidence type="ECO:0000313" key="2">
    <source>
        <dbReference type="EMBL" id="MCQ8190292.1"/>
    </source>
</evidence>
<keyword evidence="3" id="KW-1185">Reference proteome</keyword>
<dbReference type="Pfam" id="PF01494">
    <property type="entry name" value="FAD_binding_3"/>
    <property type="match status" value="1"/>
</dbReference>